<evidence type="ECO:0000313" key="1">
    <source>
        <dbReference type="EMBL" id="GJT78896.1"/>
    </source>
</evidence>
<protein>
    <submittedName>
        <fullName evidence="1">Uncharacterized protein</fullName>
    </submittedName>
</protein>
<keyword evidence="2" id="KW-1185">Reference proteome</keyword>
<reference evidence="1" key="1">
    <citation type="journal article" date="2022" name="Int. J. Mol. Sci.">
        <title>Draft Genome of Tanacetum Coccineum: Genomic Comparison of Closely Related Tanacetum-Family Plants.</title>
        <authorList>
            <person name="Yamashiro T."/>
            <person name="Shiraishi A."/>
            <person name="Nakayama K."/>
            <person name="Satake H."/>
        </authorList>
    </citation>
    <scope>NUCLEOTIDE SEQUENCE</scope>
</reference>
<reference evidence="1" key="2">
    <citation type="submission" date="2022-01" db="EMBL/GenBank/DDBJ databases">
        <authorList>
            <person name="Yamashiro T."/>
            <person name="Shiraishi A."/>
            <person name="Satake H."/>
            <person name="Nakayama K."/>
        </authorList>
    </citation>
    <scope>NUCLEOTIDE SEQUENCE</scope>
</reference>
<name>A0ABQ5GUH3_9ASTR</name>
<comment type="caution">
    <text evidence="1">The sequence shown here is derived from an EMBL/GenBank/DDBJ whole genome shotgun (WGS) entry which is preliminary data.</text>
</comment>
<proteinExistence type="predicted"/>
<dbReference type="EMBL" id="BQNB010018844">
    <property type="protein sequence ID" value="GJT78896.1"/>
    <property type="molecule type" value="Genomic_DNA"/>
</dbReference>
<gene>
    <name evidence="1" type="ORF">Tco_1045621</name>
</gene>
<sequence length="221" mass="23771">MMVMILMAVVGVVGQQPKRGGAVAAAGWWWRGGGASRGEWHRGSGRLGDENYIWFWSEISPENFSGGGDGGGDGGGRRLAGYVREGEDEDDVCLSPIKGDFALPIDKVVSVGTAPGPNNSDHNVNTITNEGSNDDIDLCVKATVVRVLNMVNTAVCWFKDSFWLLCDETLMIGILDEQLLLLKAVYTAREIVLSKAVKVVDIVGKSFNCFVVIDGSEILGF</sequence>
<evidence type="ECO:0000313" key="2">
    <source>
        <dbReference type="Proteomes" id="UP001151760"/>
    </source>
</evidence>
<accession>A0ABQ5GUH3</accession>
<organism evidence="1 2">
    <name type="scientific">Tanacetum coccineum</name>
    <dbReference type="NCBI Taxonomy" id="301880"/>
    <lineage>
        <taxon>Eukaryota</taxon>
        <taxon>Viridiplantae</taxon>
        <taxon>Streptophyta</taxon>
        <taxon>Embryophyta</taxon>
        <taxon>Tracheophyta</taxon>
        <taxon>Spermatophyta</taxon>
        <taxon>Magnoliopsida</taxon>
        <taxon>eudicotyledons</taxon>
        <taxon>Gunneridae</taxon>
        <taxon>Pentapetalae</taxon>
        <taxon>asterids</taxon>
        <taxon>campanulids</taxon>
        <taxon>Asterales</taxon>
        <taxon>Asteraceae</taxon>
        <taxon>Asteroideae</taxon>
        <taxon>Anthemideae</taxon>
        <taxon>Anthemidinae</taxon>
        <taxon>Tanacetum</taxon>
    </lineage>
</organism>
<dbReference type="Proteomes" id="UP001151760">
    <property type="component" value="Unassembled WGS sequence"/>
</dbReference>